<comment type="pathway">
    <text evidence="1">Protein modification; protein ubiquitination.</text>
</comment>
<dbReference type="PROSITE" id="PS50088">
    <property type="entry name" value="ANK_REPEAT"/>
    <property type="match status" value="5"/>
</dbReference>
<dbReference type="Gene3D" id="1.25.40.20">
    <property type="entry name" value="Ankyrin repeat-containing domain"/>
    <property type="match status" value="1"/>
</dbReference>
<evidence type="ECO:0000256" key="1">
    <source>
        <dbReference type="ARBA" id="ARBA00004906"/>
    </source>
</evidence>
<dbReference type="Pfam" id="PF12796">
    <property type="entry name" value="Ank_2"/>
    <property type="match status" value="2"/>
</dbReference>
<feature type="domain" description="SOCS box" evidence="8">
    <location>
        <begin position="251"/>
        <end position="302"/>
    </location>
</feature>
<name>A0A3B3WTQ7_9TELE</name>
<accession>A0A3B3WTQ7</accession>
<proteinExistence type="inferred from homology"/>
<dbReference type="PANTHER" id="PTHR24136:SF14">
    <property type="entry name" value="ANKYRIN REPEAT AND SOCS BOX PROTEIN 11"/>
    <property type="match status" value="1"/>
</dbReference>
<evidence type="ECO:0000313" key="10">
    <source>
        <dbReference type="Proteomes" id="UP000261480"/>
    </source>
</evidence>
<dbReference type="InterPro" id="IPR002110">
    <property type="entry name" value="Ankyrin_rpt"/>
</dbReference>
<evidence type="ECO:0000256" key="4">
    <source>
        <dbReference type="ARBA" id="ARBA00022786"/>
    </source>
</evidence>
<dbReference type="Proteomes" id="UP000261480">
    <property type="component" value="Unplaced"/>
</dbReference>
<dbReference type="Ensembl" id="ENSPMET00000006322.1">
    <property type="protein sequence ID" value="ENSPMEP00000006153.1"/>
    <property type="gene ID" value="ENSPMEG00000007657.1"/>
</dbReference>
<dbReference type="Gene3D" id="1.10.750.20">
    <property type="entry name" value="SOCS box"/>
    <property type="match status" value="1"/>
</dbReference>
<feature type="repeat" description="ANK" evidence="7">
    <location>
        <begin position="108"/>
        <end position="140"/>
    </location>
</feature>
<evidence type="ECO:0000256" key="2">
    <source>
        <dbReference type="ARBA" id="ARBA00005949"/>
    </source>
</evidence>
<dbReference type="Pfam" id="PF00023">
    <property type="entry name" value="Ank"/>
    <property type="match status" value="1"/>
</dbReference>
<feature type="repeat" description="ANK" evidence="7">
    <location>
        <begin position="140"/>
        <end position="172"/>
    </location>
</feature>
<dbReference type="SUPFAM" id="SSF48403">
    <property type="entry name" value="Ankyrin repeat"/>
    <property type="match status" value="1"/>
</dbReference>
<evidence type="ECO:0000259" key="8">
    <source>
        <dbReference type="PROSITE" id="PS50225"/>
    </source>
</evidence>
<dbReference type="FunFam" id="1.10.750.20:FF:000001">
    <property type="entry name" value="Ankyrin repeat and SOCS box containing 1"/>
    <property type="match status" value="1"/>
</dbReference>
<dbReference type="UniPathway" id="UPA00143"/>
<evidence type="ECO:0000256" key="6">
    <source>
        <dbReference type="ARBA" id="ARBA00044976"/>
    </source>
</evidence>
<dbReference type="InterPro" id="IPR036770">
    <property type="entry name" value="Ankyrin_rpt-contain_sf"/>
</dbReference>
<dbReference type="SMART" id="SM00969">
    <property type="entry name" value="SOCS_box"/>
    <property type="match status" value="1"/>
</dbReference>
<dbReference type="GO" id="GO:0016567">
    <property type="term" value="P:protein ubiquitination"/>
    <property type="evidence" value="ECO:0007669"/>
    <property type="project" value="UniProtKB-UniPathway"/>
</dbReference>
<organism evidence="9 10">
    <name type="scientific">Poecilia mexicana</name>
    <dbReference type="NCBI Taxonomy" id="48701"/>
    <lineage>
        <taxon>Eukaryota</taxon>
        <taxon>Metazoa</taxon>
        <taxon>Chordata</taxon>
        <taxon>Craniata</taxon>
        <taxon>Vertebrata</taxon>
        <taxon>Euteleostomi</taxon>
        <taxon>Actinopterygii</taxon>
        <taxon>Neopterygii</taxon>
        <taxon>Teleostei</taxon>
        <taxon>Neoteleostei</taxon>
        <taxon>Acanthomorphata</taxon>
        <taxon>Ovalentaria</taxon>
        <taxon>Atherinomorphae</taxon>
        <taxon>Cyprinodontiformes</taxon>
        <taxon>Poeciliidae</taxon>
        <taxon>Poeciliinae</taxon>
        <taxon>Poecilia</taxon>
    </lineage>
</organism>
<reference evidence="9" key="2">
    <citation type="submission" date="2025-09" db="UniProtKB">
        <authorList>
            <consortium name="Ensembl"/>
        </authorList>
    </citation>
    <scope>IDENTIFICATION</scope>
</reference>
<reference evidence="9" key="1">
    <citation type="submission" date="2025-08" db="UniProtKB">
        <authorList>
            <consortium name="Ensembl"/>
        </authorList>
    </citation>
    <scope>IDENTIFICATION</scope>
</reference>
<protein>
    <recommendedName>
        <fullName evidence="6">Ankyrin repeat and SOCS box protein 11</fullName>
    </recommendedName>
</protein>
<evidence type="ECO:0000256" key="7">
    <source>
        <dbReference type="PROSITE-ProRule" id="PRU00023"/>
    </source>
</evidence>
<sequence length="302" mass="32415">DLLGYVSASFRNFMDCTIGWGPFYHRFLIGFNCLDFLFATDTYSDRTPLHEAACQGQLLHLMTLMAQGFQVNTLTLDGVSPLHEACLTGRYACARVLLDNGANAVSADGATPLSNSCSSGNVACVRLLLQHGASVHPNHQLASPIHQAAKKGHRECLELLLSSGAQIDFEVPNVGTPLYVACRAAAAECVELLLRSGADVGSGCGQISPLHAAVCAGEADVVQLLLDFGADRASRNAEGKTPLDLSAPNSAVRFALQRRGVSPCSLSELSRFCVRRSLGRPRLHKTSSLFLPRSIKNFLLYK</sequence>
<dbReference type="STRING" id="48701.ENSPMEP00000006153"/>
<comment type="similarity">
    <text evidence="2">Belongs to the ankyrin SOCS box (ASB) family.</text>
</comment>
<dbReference type="PROSITE" id="PS50225">
    <property type="entry name" value="SOCS"/>
    <property type="match status" value="1"/>
</dbReference>
<dbReference type="InterPro" id="IPR001496">
    <property type="entry name" value="SOCS_box"/>
</dbReference>
<feature type="repeat" description="ANK" evidence="7">
    <location>
        <begin position="173"/>
        <end position="200"/>
    </location>
</feature>
<keyword evidence="5 7" id="KW-0040">ANK repeat</keyword>
<evidence type="ECO:0000256" key="5">
    <source>
        <dbReference type="ARBA" id="ARBA00023043"/>
    </source>
</evidence>
<dbReference type="Pfam" id="PF07525">
    <property type="entry name" value="SOCS_box"/>
    <property type="match status" value="1"/>
</dbReference>
<dbReference type="AlphaFoldDB" id="A0A3B3WTQ7"/>
<dbReference type="PANTHER" id="PTHR24136">
    <property type="entry name" value="SOWAH (DROSOPHILA) HOMOLOG"/>
    <property type="match status" value="1"/>
</dbReference>
<feature type="repeat" description="ANK" evidence="7">
    <location>
        <begin position="77"/>
        <end position="109"/>
    </location>
</feature>
<keyword evidence="10" id="KW-1185">Reference proteome</keyword>
<evidence type="ECO:0000313" key="9">
    <source>
        <dbReference type="Ensembl" id="ENSPMEP00000006153.1"/>
    </source>
</evidence>
<dbReference type="FunFam" id="1.25.40.20:FF:000016">
    <property type="entry name" value="Ankyrin repeat and SOCS box containing 5"/>
    <property type="match status" value="1"/>
</dbReference>
<feature type="repeat" description="ANK" evidence="7">
    <location>
        <begin position="205"/>
        <end position="237"/>
    </location>
</feature>
<keyword evidence="3" id="KW-0677">Repeat</keyword>
<dbReference type="SMART" id="SM00248">
    <property type="entry name" value="ANK"/>
    <property type="match status" value="6"/>
</dbReference>
<evidence type="ECO:0000256" key="3">
    <source>
        <dbReference type="ARBA" id="ARBA00022737"/>
    </source>
</evidence>
<keyword evidence="4" id="KW-0833">Ubl conjugation pathway</keyword>
<dbReference type="CDD" id="cd03587">
    <property type="entry name" value="SOCS"/>
    <property type="match status" value="1"/>
</dbReference>
<dbReference type="InterPro" id="IPR051573">
    <property type="entry name" value="Ankyrin-SOCS_box_domain"/>
</dbReference>
<dbReference type="GO" id="GO:0045732">
    <property type="term" value="P:positive regulation of protein catabolic process"/>
    <property type="evidence" value="ECO:0007669"/>
    <property type="project" value="TreeGrafter"/>
</dbReference>
<dbReference type="PROSITE" id="PS50297">
    <property type="entry name" value="ANK_REP_REGION"/>
    <property type="match status" value="5"/>
</dbReference>